<sequence>MKYNDDYKVYRIKYFNVWFYLFAETGIDDYKINILGERISTGVSMKMKDIHWWCVRQNIKYRSKFEYQKDYPIQANLWNLYSYVRFRFEIRK</sequence>
<evidence type="ECO:0000313" key="1">
    <source>
        <dbReference type="EMBL" id="ENZ12141.1"/>
    </source>
</evidence>
<accession>A0A0E2H6N7</accession>
<comment type="caution">
    <text evidence="1">The sequence shown here is derived from an EMBL/GenBank/DDBJ whole genome shotgun (WGS) entry which is preliminary data.</text>
</comment>
<proteinExistence type="predicted"/>
<reference evidence="1 2" key="1">
    <citation type="submission" date="2013-01" db="EMBL/GenBank/DDBJ databases">
        <title>The Genome Sequence of Clostridium clostridioforme 90A8.</title>
        <authorList>
            <consortium name="The Broad Institute Genome Sequencing Platform"/>
            <person name="Earl A."/>
            <person name="Ward D."/>
            <person name="Feldgarden M."/>
            <person name="Gevers D."/>
            <person name="Courvalin P."/>
            <person name="Lambert T."/>
            <person name="Walker B."/>
            <person name="Young S.K."/>
            <person name="Zeng Q."/>
            <person name="Gargeya S."/>
            <person name="Fitzgerald M."/>
            <person name="Haas B."/>
            <person name="Abouelleil A."/>
            <person name="Alvarado L."/>
            <person name="Arachchi H.M."/>
            <person name="Berlin A.M."/>
            <person name="Chapman S.B."/>
            <person name="Dewar J."/>
            <person name="Goldberg J."/>
            <person name="Griggs A."/>
            <person name="Gujja S."/>
            <person name="Hansen M."/>
            <person name="Howarth C."/>
            <person name="Imamovic A."/>
            <person name="Larimer J."/>
            <person name="McCowan C."/>
            <person name="Murphy C."/>
            <person name="Neiman D."/>
            <person name="Pearson M."/>
            <person name="Priest M."/>
            <person name="Roberts A."/>
            <person name="Saif S."/>
            <person name="Shea T."/>
            <person name="Sisk P."/>
            <person name="Sykes S."/>
            <person name="Wortman J."/>
            <person name="Nusbaum C."/>
            <person name="Birren B."/>
        </authorList>
    </citation>
    <scope>NUCLEOTIDE SEQUENCE [LARGE SCALE GENOMIC DNA]</scope>
    <source>
        <strain evidence="1 2">90A8</strain>
    </source>
</reference>
<name>A0A0E2H6N7_9FIRM</name>
<dbReference type="HOGENOM" id="CLU_186211_0_0_9"/>
<protein>
    <submittedName>
        <fullName evidence="1">Uncharacterized protein</fullName>
    </submittedName>
</protein>
<organism evidence="1 2">
    <name type="scientific">[Clostridium] clostridioforme 90A8</name>
    <dbReference type="NCBI Taxonomy" id="999408"/>
    <lineage>
        <taxon>Bacteria</taxon>
        <taxon>Bacillati</taxon>
        <taxon>Bacillota</taxon>
        <taxon>Clostridia</taxon>
        <taxon>Lachnospirales</taxon>
        <taxon>Lachnospiraceae</taxon>
        <taxon>Enterocloster</taxon>
    </lineage>
</organism>
<evidence type="ECO:0000313" key="2">
    <source>
        <dbReference type="Proteomes" id="UP000013085"/>
    </source>
</evidence>
<dbReference type="EMBL" id="AGYR01000040">
    <property type="protein sequence ID" value="ENZ12141.1"/>
    <property type="molecule type" value="Genomic_DNA"/>
</dbReference>
<dbReference type="Proteomes" id="UP000013085">
    <property type="component" value="Unassembled WGS sequence"/>
</dbReference>
<dbReference type="AlphaFoldDB" id="A0A0E2H6N7"/>
<gene>
    <name evidence="1" type="ORF">HMPREF1090_03770</name>
</gene>